<dbReference type="Proteomes" id="UP000023152">
    <property type="component" value="Unassembled WGS sequence"/>
</dbReference>
<comment type="caution">
    <text evidence="4">The sequence shown here is derived from an EMBL/GenBank/DDBJ whole genome shotgun (WGS) entry which is preliminary data.</text>
</comment>
<dbReference type="AlphaFoldDB" id="X6LHD7"/>
<evidence type="ECO:0000259" key="3">
    <source>
        <dbReference type="PROSITE" id="PS50186"/>
    </source>
</evidence>
<protein>
    <recommendedName>
        <fullName evidence="3">DEP domain-containing protein</fullName>
    </recommendedName>
</protein>
<dbReference type="OrthoDB" id="196547at2759"/>
<dbReference type="InterPro" id="IPR036388">
    <property type="entry name" value="WH-like_DNA-bd_sf"/>
</dbReference>
<keyword evidence="2" id="KW-0472">Membrane</keyword>
<evidence type="ECO:0000256" key="2">
    <source>
        <dbReference type="SAM" id="Phobius"/>
    </source>
</evidence>
<organism evidence="4 5">
    <name type="scientific">Reticulomyxa filosa</name>
    <dbReference type="NCBI Taxonomy" id="46433"/>
    <lineage>
        <taxon>Eukaryota</taxon>
        <taxon>Sar</taxon>
        <taxon>Rhizaria</taxon>
        <taxon>Retaria</taxon>
        <taxon>Foraminifera</taxon>
        <taxon>Monothalamids</taxon>
        <taxon>Reticulomyxidae</taxon>
        <taxon>Reticulomyxa</taxon>
    </lineage>
</organism>
<dbReference type="InterPro" id="IPR036390">
    <property type="entry name" value="WH_DNA-bd_sf"/>
</dbReference>
<feature type="compositionally biased region" description="Low complexity" evidence="1">
    <location>
        <begin position="25"/>
        <end position="36"/>
    </location>
</feature>
<evidence type="ECO:0000256" key="1">
    <source>
        <dbReference type="SAM" id="MobiDB-lite"/>
    </source>
</evidence>
<evidence type="ECO:0000313" key="4">
    <source>
        <dbReference type="EMBL" id="ETO00791.1"/>
    </source>
</evidence>
<reference evidence="4 5" key="1">
    <citation type="journal article" date="2013" name="Curr. Biol.">
        <title>The Genome of the Foraminiferan Reticulomyxa filosa.</title>
        <authorList>
            <person name="Glockner G."/>
            <person name="Hulsmann N."/>
            <person name="Schleicher M."/>
            <person name="Noegel A.A."/>
            <person name="Eichinger L."/>
            <person name="Gallinger C."/>
            <person name="Pawlowski J."/>
            <person name="Sierra R."/>
            <person name="Euteneuer U."/>
            <person name="Pillet L."/>
            <person name="Moustafa A."/>
            <person name="Platzer M."/>
            <person name="Groth M."/>
            <person name="Szafranski K."/>
            <person name="Schliwa M."/>
        </authorList>
    </citation>
    <scope>NUCLEOTIDE SEQUENCE [LARGE SCALE GENOMIC DNA]</scope>
</reference>
<keyword evidence="2" id="KW-0812">Transmembrane</keyword>
<proteinExistence type="predicted"/>
<keyword evidence="2" id="KW-1133">Transmembrane helix</keyword>
<dbReference type="Gene3D" id="1.10.10.10">
    <property type="entry name" value="Winged helix-like DNA-binding domain superfamily/Winged helix DNA-binding domain"/>
    <property type="match status" value="1"/>
</dbReference>
<gene>
    <name evidence="4" type="ORF">RFI_36647</name>
</gene>
<keyword evidence="5" id="KW-1185">Reference proteome</keyword>
<dbReference type="GO" id="GO:0035556">
    <property type="term" value="P:intracellular signal transduction"/>
    <property type="evidence" value="ECO:0007669"/>
    <property type="project" value="InterPro"/>
</dbReference>
<feature type="transmembrane region" description="Helical" evidence="2">
    <location>
        <begin position="279"/>
        <end position="297"/>
    </location>
</feature>
<sequence length="299" mass="34793">MNETRECQQCKYFEAKESSVVKVLNNDNNDNNNNNNKNRKESNYSVESIEEEEVLDLWDEWKLLEQLLGDFEEQLDQLCRDIHKSGIIRDQRRNGLMHPKVFLGSELITWMTTLRIVDCRCEAAMFGSILLKAKVIYSVLPRKCTCSDRYSHRISRCCTAIRNCPNIHKEPIRPTISCSLLSFHWKYKCTCIATSSSSSSCCCCAKGAFFSWHNTHRSSSRIQTCSTFHRIANVLKDRTNSNYKSISTCHYHRHYHCFCSCSCHVRGTAHLDFADSSDIYRFSVCCLIIMYLFIYSFHL</sequence>
<dbReference type="SUPFAM" id="SSF46785">
    <property type="entry name" value="Winged helix' DNA-binding domain"/>
    <property type="match status" value="1"/>
</dbReference>
<accession>X6LHD7</accession>
<dbReference type="CDD" id="cd04371">
    <property type="entry name" value="DEP"/>
    <property type="match status" value="1"/>
</dbReference>
<dbReference type="InterPro" id="IPR000591">
    <property type="entry name" value="DEP_dom"/>
</dbReference>
<name>X6LHD7_RETFI</name>
<dbReference type="EMBL" id="ASPP01040033">
    <property type="protein sequence ID" value="ETO00791.1"/>
    <property type="molecule type" value="Genomic_DNA"/>
</dbReference>
<dbReference type="PROSITE" id="PS50186">
    <property type="entry name" value="DEP"/>
    <property type="match status" value="1"/>
</dbReference>
<feature type="domain" description="DEP" evidence="3">
    <location>
        <begin position="99"/>
        <end position="156"/>
    </location>
</feature>
<feature type="region of interest" description="Disordered" evidence="1">
    <location>
        <begin position="24"/>
        <end position="45"/>
    </location>
</feature>
<evidence type="ECO:0000313" key="5">
    <source>
        <dbReference type="Proteomes" id="UP000023152"/>
    </source>
</evidence>